<sequence>MTTRQETGRAIMREVIGEEYFQKREAGTNAFNEDARRISEEYCFTEIWDRPGLDRKTRSLLCLVITTALNRQTEFKAHVMGALNNGLTVAEIKEALLQTIIYCGLPAGLEAIRNAEEVFSARGIEIPAAGGILPGA</sequence>
<evidence type="ECO:0000259" key="1">
    <source>
        <dbReference type="Pfam" id="PF02627"/>
    </source>
</evidence>
<reference evidence="3" key="1">
    <citation type="submission" date="2016-11" db="EMBL/GenBank/DDBJ databases">
        <title>Complete Genome Sequence of alachlor-degrading Sphingomonas sp. strain JJ-A5.</title>
        <authorList>
            <person name="Lee H."/>
            <person name="Ka J.-O."/>
        </authorList>
    </citation>
    <scope>NUCLEOTIDE SEQUENCE [LARGE SCALE GENOMIC DNA]</scope>
    <source>
        <strain evidence="3">JJ-A5</strain>
    </source>
</reference>
<gene>
    <name evidence="2" type="ORF">BSL82_11720</name>
</gene>
<evidence type="ECO:0000313" key="2">
    <source>
        <dbReference type="EMBL" id="API59895.1"/>
    </source>
</evidence>
<evidence type="ECO:0000313" key="3">
    <source>
        <dbReference type="Proteomes" id="UP000182063"/>
    </source>
</evidence>
<keyword evidence="3" id="KW-1185">Reference proteome</keyword>
<dbReference type="KEGG" id="sphj:BSL82_11720"/>
<feature type="domain" description="Carboxymuconolactone decarboxylase-like" evidence="1">
    <location>
        <begin position="37"/>
        <end position="117"/>
    </location>
</feature>
<dbReference type="Pfam" id="PF02627">
    <property type="entry name" value="CMD"/>
    <property type="match status" value="1"/>
</dbReference>
<dbReference type="Proteomes" id="UP000182063">
    <property type="component" value="Chromosome"/>
</dbReference>
<dbReference type="InterPro" id="IPR029032">
    <property type="entry name" value="AhpD-like"/>
</dbReference>
<organism evidence="2 3">
    <name type="scientific">Tardibacter chloracetimidivorans</name>
    <dbReference type="NCBI Taxonomy" id="1921510"/>
    <lineage>
        <taxon>Bacteria</taxon>
        <taxon>Pseudomonadati</taxon>
        <taxon>Pseudomonadota</taxon>
        <taxon>Alphaproteobacteria</taxon>
        <taxon>Sphingomonadales</taxon>
        <taxon>Sphingomonadaceae</taxon>
        <taxon>Tardibacter</taxon>
    </lineage>
</organism>
<accession>A0A1L3ZWA3</accession>
<dbReference type="RefSeq" id="WP_072597685.1">
    <property type="nucleotide sequence ID" value="NZ_CP018221.1"/>
</dbReference>
<dbReference type="InterPro" id="IPR052512">
    <property type="entry name" value="4CMD/NDH-1_regulator"/>
</dbReference>
<dbReference type="PANTHER" id="PTHR33570:SF2">
    <property type="entry name" value="CARBOXYMUCONOLACTONE DECARBOXYLASE-LIKE DOMAIN-CONTAINING PROTEIN"/>
    <property type="match status" value="1"/>
</dbReference>
<name>A0A1L3ZWA3_9SPHN</name>
<dbReference type="EMBL" id="CP018221">
    <property type="protein sequence ID" value="API59895.1"/>
    <property type="molecule type" value="Genomic_DNA"/>
</dbReference>
<dbReference type="InterPro" id="IPR003779">
    <property type="entry name" value="CMD-like"/>
</dbReference>
<dbReference type="GO" id="GO:0051920">
    <property type="term" value="F:peroxiredoxin activity"/>
    <property type="evidence" value="ECO:0007669"/>
    <property type="project" value="InterPro"/>
</dbReference>
<dbReference type="STRING" id="1921510.BSL82_11720"/>
<dbReference type="SUPFAM" id="SSF69118">
    <property type="entry name" value="AhpD-like"/>
    <property type="match status" value="1"/>
</dbReference>
<dbReference type="AlphaFoldDB" id="A0A1L3ZWA3"/>
<dbReference type="OrthoDB" id="9801400at2"/>
<protein>
    <submittedName>
        <fullName evidence="2">4-carboxymuconolactone decarboxylase</fullName>
    </submittedName>
</protein>
<dbReference type="Gene3D" id="1.20.1290.10">
    <property type="entry name" value="AhpD-like"/>
    <property type="match status" value="1"/>
</dbReference>
<proteinExistence type="predicted"/>
<dbReference type="PANTHER" id="PTHR33570">
    <property type="entry name" value="4-CARBOXYMUCONOLACTONE DECARBOXYLASE FAMILY PROTEIN"/>
    <property type="match status" value="1"/>
</dbReference>